<keyword evidence="6" id="KW-0809">Transit peptide</keyword>
<dbReference type="InterPro" id="IPR002048">
    <property type="entry name" value="EF_hand_dom"/>
</dbReference>
<keyword evidence="4" id="KW-0274">FAD</keyword>
<evidence type="ECO:0000313" key="12">
    <source>
        <dbReference type="EMBL" id="TFK95506.1"/>
    </source>
</evidence>
<evidence type="ECO:0000256" key="8">
    <source>
        <dbReference type="ARBA" id="ARBA00023027"/>
    </source>
</evidence>
<keyword evidence="7" id="KW-0560">Oxidoreductase</keyword>
<dbReference type="GO" id="GO:0005743">
    <property type="term" value="C:mitochondrial inner membrane"/>
    <property type="evidence" value="ECO:0007669"/>
    <property type="project" value="UniProtKB-SubCell"/>
</dbReference>
<feature type="compositionally biased region" description="Polar residues" evidence="9">
    <location>
        <begin position="175"/>
        <end position="200"/>
    </location>
</feature>
<feature type="compositionally biased region" description="Basic and acidic residues" evidence="9">
    <location>
        <begin position="103"/>
        <end position="116"/>
    </location>
</feature>
<evidence type="ECO:0000256" key="6">
    <source>
        <dbReference type="ARBA" id="ARBA00022946"/>
    </source>
</evidence>
<dbReference type="Pfam" id="PF13499">
    <property type="entry name" value="EF-hand_7"/>
    <property type="match status" value="1"/>
</dbReference>
<dbReference type="OrthoDB" id="5376590at2759"/>
<dbReference type="SUPFAM" id="SSF47473">
    <property type="entry name" value="EF-hand"/>
    <property type="match status" value="1"/>
</dbReference>
<dbReference type="PANTHER" id="PTHR43706">
    <property type="entry name" value="NADH DEHYDROGENASE"/>
    <property type="match status" value="1"/>
</dbReference>
<keyword evidence="5" id="KW-0106">Calcium</keyword>
<dbReference type="InterPro" id="IPR023753">
    <property type="entry name" value="FAD/NAD-binding_dom"/>
</dbReference>
<dbReference type="Proteomes" id="UP000305067">
    <property type="component" value="Unassembled WGS sequence"/>
</dbReference>
<dbReference type="Pfam" id="PF07992">
    <property type="entry name" value="Pyr_redox_2"/>
    <property type="match status" value="1"/>
</dbReference>
<evidence type="ECO:0000256" key="3">
    <source>
        <dbReference type="ARBA" id="ARBA00022630"/>
    </source>
</evidence>
<evidence type="ECO:0000259" key="11">
    <source>
        <dbReference type="PROSITE" id="PS50222"/>
    </source>
</evidence>
<dbReference type="GO" id="GO:0003954">
    <property type="term" value="F:NADH dehydrogenase activity"/>
    <property type="evidence" value="ECO:0007669"/>
    <property type="project" value="InterPro"/>
</dbReference>
<comment type="similarity">
    <text evidence="2">Belongs to the NADH dehydrogenase family.</text>
</comment>
<feature type="domain" description="EF-hand" evidence="11">
    <location>
        <begin position="643"/>
        <end position="678"/>
    </location>
</feature>
<organism evidence="12 13">
    <name type="scientific">Pterulicium gracile</name>
    <dbReference type="NCBI Taxonomy" id="1884261"/>
    <lineage>
        <taxon>Eukaryota</taxon>
        <taxon>Fungi</taxon>
        <taxon>Dikarya</taxon>
        <taxon>Basidiomycota</taxon>
        <taxon>Agaricomycotina</taxon>
        <taxon>Agaricomycetes</taxon>
        <taxon>Agaricomycetidae</taxon>
        <taxon>Agaricales</taxon>
        <taxon>Pleurotineae</taxon>
        <taxon>Pterulaceae</taxon>
        <taxon>Pterulicium</taxon>
    </lineage>
</organism>
<dbReference type="PANTHER" id="PTHR43706:SF50">
    <property type="entry name" value="NADH DEHYDROGENASE (UBIQUINONE)-RELATED"/>
    <property type="match status" value="1"/>
</dbReference>
<evidence type="ECO:0000313" key="13">
    <source>
        <dbReference type="Proteomes" id="UP000305067"/>
    </source>
</evidence>
<dbReference type="STRING" id="1884261.A0A5C3Q1S7"/>
<dbReference type="InterPro" id="IPR036188">
    <property type="entry name" value="FAD/NAD-bd_sf"/>
</dbReference>
<gene>
    <name evidence="12" type="ORF">BDV98DRAFT_577626</name>
</gene>
<evidence type="ECO:0000256" key="4">
    <source>
        <dbReference type="ARBA" id="ARBA00022827"/>
    </source>
</evidence>
<keyword evidence="10" id="KW-0472">Membrane</keyword>
<feature type="region of interest" description="Disordered" evidence="9">
    <location>
        <begin position="41"/>
        <end position="234"/>
    </location>
</feature>
<feature type="compositionally biased region" description="Polar residues" evidence="9">
    <location>
        <begin position="127"/>
        <end position="159"/>
    </location>
</feature>
<dbReference type="InterPro" id="IPR045024">
    <property type="entry name" value="NDH-2"/>
</dbReference>
<evidence type="ECO:0000256" key="2">
    <source>
        <dbReference type="ARBA" id="ARBA00005272"/>
    </source>
</evidence>
<dbReference type="GO" id="GO:0005509">
    <property type="term" value="F:calcium ion binding"/>
    <property type="evidence" value="ECO:0007669"/>
    <property type="project" value="InterPro"/>
</dbReference>
<dbReference type="SMART" id="SM00054">
    <property type="entry name" value="EFh"/>
    <property type="match status" value="2"/>
</dbReference>
<protein>
    <submittedName>
        <fullName evidence="12">Pyridine nucleotide-disulfide oxidoreductase-domain-containing protein</fullName>
    </submittedName>
</protein>
<keyword evidence="10" id="KW-0812">Transmembrane</keyword>
<evidence type="ECO:0000256" key="10">
    <source>
        <dbReference type="SAM" id="Phobius"/>
    </source>
</evidence>
<dbReference type="InterPro" id="IPR054585">
    <property type="entry name" value="NDH2-like_C"/>
</dbReference>
<feature type="transmembrane region" description="Helical" evidence="10">
    <location>
        <begin position="246"/>
        <end position="267"/>
    </location>
</feature>
<dbReference type="SUPFAM" id="SSF51905">
    <property type="entry name" value="FAD/NAD(P)-binding domain"/>
    <property type="match status" value="2"/>
</dbReference>
<feature type="compositionally biased region" description="Low complexity" evidence="9">
    <location>
        <begin position="90"/>
        <end position="102"/>
    </location>
</feature>
<evidence type="ECO:0000256" key="1">
    <source>
        <dbReference type="ARBA" id="ARBA00004137"/>
    </source>
</evidence>
<dbReference type="PROSITE" id="PS00018">
    <property type="entry name" value="EF_HAND_1"/>
    <property type="match status" value="1"/>
</dbReference>
<keyword evidence="8" id="KW-0520">NAD</keyword>
<comment type="subcellular location">
    <subcellularLocation>
        <location evidence="1">Mitochondrion inner membrane</location>
        <topology evidence="1">Peripheral membrane protein</topology>
        <orientation evidence="1">Intermembrane side</orientation>
    </subcellularLocation>
</comment>
<dbReference type="EMBL" id="ML178882">
    <property type="protein sequence ID" value="TFK95506.1"/>
    <property type="molecule type" value="Genomic_DNA"/>
</dbReference>
<dbReference type="InterPro" id="IPR018247">
    <property type="entry name" value="EF_Hand_1_Ca_BS"/>
</dbReference>
<evidence type="ECO:0000256" key="5">
    <source>
        <dbReference type="ARBA" id="ARBA00022837"/>
    </source>
</evidence>
<reference evidence="12 13" key="1">
    <citation type="journal article" date="2019" name="Nat. Ecol. Evol.">
        <title>Megaphylogeny resolves global patterns of mushroom evolution.</title>
        <authorList>
            <person name="Varga T."/>
            <person name="Krizsan K."/>
            <person name="Foldi C."/>
            <person name="Dima B."/>
            <person name="Sanchez-Garcia M."/>
            <person name="Sanchez-Ramirez S."/>
            <person name="Szollosi G.J."/>
            <person name="Szarkandi J.G."/>
            <person name="Papp V."/>
            <person name="Albert L."/>
            <person name="Andreopoulos W."/>
            <person name="Angelini C."/>
            <person name="Antonin V."/>
            <person name="Barry K.W."/>
            <person name="Bougher N.L."/>
            <person name="Buchanan P."/>
            <person name="Buyck B."/>
            <person name="Bense V."/>
            <person name="Catcheside P."/>
            <person name="Chovatia M."/>
            <person name="Cooper J."/>
            <person name="Damon W."/>
            <person name="Desjardin D."/>
            <person name="Finy P."/>
            <person name="Geml J."/>
            <person name="Haridas S."/>
            <person name="Hughes K."/>
            <person name="Justo A."/>
            <person name="Karasinski D."/>
            <person name="Kautmanova I."/>
            <person name="Kiss B."/>
            <person name="Kocsube S."/>
            <person name="Kotiranta H."/>
            <person name="LaButti K.M."/>
            <person name="Lechner B.E."/>
            <person name="Liimatainen K."/>
            <person name="Lipzen A."/>
            <person name="Lukacs Z."/>
            <person name="Mihaltcheva S."/>
            <person name="Morgado L.N."/>
            <person name="Niskanen T."/>
            <person name="Noordeloos M.E."/>
            <person name="Ohm R.A."/>
            <person name="Ortiz-Santana B."/>
            <person name="Ovrebo C."/>
            <person name="Racz N."/>
            <person name="Riley R."/>
            <person name="Savchenko A."/>
            <person name="Shiryaev A."/>
            <person name="Soop K."/>
            <person name="Spirin V."/>
            <person name="Szebenyi C."/>
            <person name="Tomsovsky M."/>
            <person name="Tulloss R.E."/>
            <person name="Uehling J."/>
            <person name="Grigoriev I.V."/>
            <person name="Vagvolgyi C."/>
            <person name="Papp T."/>
            <person name="Martin F.M."/>
            <person name="Miettinen O."/>
            <person name="Hibbett D.S."/>
            <person name="Nagy L.G."/>
        </authorList>
    </citation>
    <scope>NUCLEOTIDE SEQUENCE [LARGE SCALE GENOMIC DNA]</scope>
    <source>
        <strain evidence="12 13">CBS 309.79</strain>
    </source>
</reference>
<keyword evidence="10" id="KW-1133">Transmembrane helix</keyword>
<keyword evidence="3" id="KW-0285">Flavoprotein</keyword>
<sequence>MYRQALSRATASSPLIWANAIPAGRLHRTAGACGLNRFYTQPTQTIPPAGSGSDSGSKGGPGRNFNPGVPDPDQKTGSQYTKHSSRTADSDSGSDSNATSSDTGKDDPKAKKEPKFTRATAWELSAGQGTSSGKAKYSTKATDPSIPTSQDTSKSNSGKSDAGKGGPGKDFNPGVPSSDQSTGSQYAKSSTESTASSGKNKSSRDAKKAPYSTSAAGPTPPPPGTPPPPPPKGNIIVRYTKTAFRWTALLAGSSVVGLLVLTGGIFVHDAFTYSERHAEKVPVSPLALNPELGGPKNLPIAKVSMSDDENDEYRKLAEKPRLVILGSGWGAVGVLQKLKPGDYHVTVIAPDTFMTFTPLLPSAAVGTVQVRSLVEPIRKIIAKFRGHFIEGRAIDISMKDQLVEIESTDPSGKKNRLYVPYDKLVIAVGSSTSTHGVPGLENCFQLKSIRDAQMIRRRIMDNFETASLPTTSSEERKRLLSFVICGGGPTGVEAAAEIYDLCQEDIINYYPKICRDEVSIHVIQSREHILNTYSEAISKFAEDKFGRDGVNLVTSARVSEVTPDTVTYTTRTANGEVEKHTIPSNMVLWSTGIAMQQFTGRVSSLLPNQVHKKAIVTDAHLRVKGAPVGQVYAVGDCATIETNLVGYFMDLVEGADKDKDGKISYDEWQHMVELIKHRIPMAENHVSKVRELFEKYDKDHDENLSLNETLRLLEAVSQKITALPATAQVAAQQGKYIGRKLRKLASKQDRLPAGSPPLRDEEVIKPFKYTNLGSLAYLGNSAVFDFGSFSFAGGLAAMYAWRSVYWNEQVSFRTRALLMADWVVRGIWGRDLSKL</sequence>
<dbReference type="Pfam" id="PF22366">
    <property type="entry name" value="NDH2_C"/>
    <property type="match status" value="1"/>
</dbReference>
<feature type="compositionally biased region" description="Pro residues" evidence="9">
    <location>
        <begin position="218"/>
        <end position="232"/>
    </location>
</feature>
<proteinExistence type="inferred from homology"/>
<feature type="domain" description="EF-hand" evidence="11">
    <location>
        <begin position="684"/>
        <end position="719"/>
    </location>
</feature>
<dbReference type="Gene3D" id="3.50.50.100">
    <property type="match status" value="2"/>
</dbReference>
<accession>A0A5C3Q1S7</accession>
<evidence type="ECO:0000256" key="9">
    <source>
        <dbReference type="SAM" id="MobiDB-lite"/>
    </source>
</evidence>
<keyword evidence="13" id="KW-1185">Reference proteome</keyword>
<name>A0A5C3Q1S7_9AGAR</name>
<dbReference type="InterPro" id="IPR011992">
    <property type="entry name" value="EF-hand-dom_pair"/>
</dbReference>
<evidence type="ECO:0000256" key="7">
    <source>
        <dbReference type="ARBA" id="ARBA00023002"/>
    </source>
</evidence>
<dbReference type="AlphaFoldDB" id="A0A5C3Q1S7"/>
<dbReference type="PROSITE" id="PS50222">
    <property type="entry name" value="EF_HAND_2"/>
    <property type="match status" value="2"/>
</dbReference>